<dbReference type="Pfam" id="PF06965">
    <property type="entry name" value="Na_H_antiport_1"/>
    <property type="match status" value="1"/>
</dbReference>
<keyword evidence="3" id="KW-1185">Reference proteome</keyword>
<dbReference type="OrthoDB" id="9808135at2"/>
<dbReference type="GO" id="GO:0016020">
    <property type="term" value="C:membrane"/>
    <property type="evidence" value="ECO:0007669"/>
    <property type="project" value="InterPro"/>
</dbReference>
<dbReference type="EMBL" id="WINI01000001">
    <property type="protein sequence ID" value="MQQ99271.1"/>
    <property type="molecule type" value="Genomic_DNA"/>
</dbReference>
<keyword evidence="1" id="KW-0812">Transmembrane</keyword>
<keyword evidence="1" id="KW-0472">Membrane</keyword>
<accession>A0A843YPP6</accession>
<proteinExistence type="predicted"/>
<name>A0A843YPP6_9BURK</name>
<gene>
    <name evidence="2" type="ORF">GEV47_01045</name>
</gene>
<keyword evidence="1" id="KW-1133">Transmembrane helix</keyword>
<dbReference type="InterPro" id="IPR004670">
    <property type="entry name" value="NhaA"/>
</dbReference>
<sequence length="54" mass="5804">MRLLASIGKRVNVRIGIAAGLLVGKPLGITLMCFIGIALGSCKLPLDLSWRHIF</sequence>
<protein>
    <submittedName>
        <fullName evidence="2">Uncharacterized protein</fullName>
    </submittedName>
</protein>
<reference evidence="2 3" key="1">
    <citation type="submission" date="2019-10" db="EMBL/GenBank/DDBJ databases">
        <title>Glaciimonas soli sp. nov., a psychrophilic bacterium isolated from the forest soil of a high elevation mountain in Taiwan.</title>
        <authorList>
            <person name="Wang L.-T."/>
            <person name="Shieh W.Y."/>
        </authorList>
    </citation>
    <scope>NUCLEOTIDE SEQUENCE [LARGE SCALE GENOMIC DNA]</scope>
    <source>
        <strain evidence="2 3">GS1</strain>
    </source>
</reference>
<comment type="caution">
    <text evidence="2">The sequence shown here is derived from an EMBL/GenBank/DDBJ whole genome shotgun (WGS) entry which is preliminary data.</text>
</comment>
<feature type="transmembrane region" description="Helical" evidence="1">
    <location>
        <begin position="12"/>
        <end position="39"/>
    </location>
</feature>
<dbReference type="Proteomes" id="UP000451565">
    <property type="component" value="Unassembled WGS sequence"/>
</dbReference>
<dbReference type="AlphaFoldDB" id="A0A843YPP6"/>
<evidence type="ECO:0000256" key="1">
    <source>
        <dbReference type="SAM" id="Phobius"/>
    </source>
</evidence>
<dbReference type="RefSeq" id="WP_153232872.1">
    <property type="nucleotide sequence ID" value="NZ_WINI01000001.1"/>
</dbReference>
<dbReference type="GO" id="GO:0006814">
    <property type="term" value="P:sodium ion transport"/>
    <property type="evidence" value="ECO:0007669"/>
    <property type="project" value="InterPro"/>
</dbReference>
<dbReference type="GO" id="GO:0006885">
    <property type="term" value="P:regulation of pH"/>
    <property type="evidence" value="ECO:0007669"/>
    <property type="project" value="InterPro"/>
</dbReference>
<organism evidence="2 3">
    <name type="scientific">Glaciimonas soli</name>
    <dbReference type="NCBI Taxonomy" id="2590999"/>
    <lineage>
        <taxon>Bacteria</taxon>
        <taxon>Pseudomonadati</taxon>
        <taxon>Pseudomonadota</taxon>
        <taxon>Betaproteobacteria</taxon>
        <taxon>Burkholderiales</taxon>
        <taxon>Oxalobacteraceae</taxon>
        <taxon>Glaciimonas</taxon>
    </lineage>
</organism>
<evidence type="ECO:0000313" key="2">
    <source>
        <dbReference type="EMBL" id="MQQ99271.1"/>
    </source>
</evidence>
<dbReference type="InterPro" id="IPR023171">
    <property type="entry name" value="Na/H_antiporter_dom_sf"/>
</dbReference>
<dbReference type="Gene3D" id="1.20.1530.10">
    <property type="entry name" value="Na+/H+ antiporter like domain"/>
    <property type="match status" value="1"/>
</dbReference>
<evidence type="ECO:0000313" key="3">
    <source>
        <dbReference type="Proteomes" id="UP000451565"/>
    </source>
</evidence>